<gene>
    <name evidence="4" type="ORF">HS088_TW20G00204</name>
</gene>
<evidence type="ECO:0000256" key="2">
    <source>
        <dbReference type="RuleBase" id="RU369070"/>
    </source>
</evidence>
<dbReference type="GO" id="GO:0006508">
    <property type="term" value="P:proteolysis"/>
    <property type="evidence" value="ECO:0007669"/>
    <property type="project" value="UniProtKB-KW"/>
</dbReference>
<dbReference type="GO" id="GO:0008233">
    <property type="term" value="F:peptidase activity"/>
    <property type="evidence" value="ECO:0007669"/>
    <property type="project" value="UniProtKB-KW"/>
</dbReference>
<dbReference type="FunFam" id="3.90.226.10:FF:000027">
    <property type="entry name" value="Probable 3-hydroxyisobutyryl-CoA hydrolase 2"/>
    <property type="match status" value="1"/>
</dbReference>
<dbReference type="AlphaFoldDB" id="A0A7J7C6S5"/>
<dbReference type="Proteomes" id="UP000593562">
    <property type="component" value="Unassembled WGS sequence"/>
</dbReference>
<evidence type="ECO:0000313" key="5">
    <source>
        <dbReference type="Proteomes" id="UP000593562"/>
    </source>
</evidence>
<comment type="function">
    <text evidence="2">Hydrolyzes 3-hydroxyisobutyryl-CoA (HIBYL-CoA), a saline catabolite. Has high activity toward isobutyryl-CoA. Could be an isobutyryl-CoA dehydrogenase that functions in valine catabolism.</text>
</comment>
<comment type="similarity">
    <text evidence="2">Belongs to the enoyl-CoA hydratase/isomerase family.</text>
</comment>
<dbReference type="GO" id="GO:0006574">
    <property type="term" value="P:L-valine catabolic process"/>
    <property type="evidence" value="ECO:0007669"/>
    <property type="project" value="UniProtKB-UniRule"/>
</dbReference>
<evidence type="ECO:0000313" key="4">
    <source>
        <dbReference type="EMBL" id="KAF5729839.1"/>
    </source>
</evidence>
<reference evidence="4 5" key="1">
    <citation type="journal article" date="2020" name="Nat. Commun.">
        <title>Genome of Tripterygium wilfordii and identification of cytochrome P450 involved in triptolide biosynthesis.</title>
        <authorList>
            <person name="Tu L."/>
            <person name="Su P."/>
            <person name="Zhang Z."/>
            <person name="Gao L."/>
            <person name="Wang J."/>
            <person name="Hu T."/>
            <person name="Zhou J."/>
            <person name="Zhang Y."/>
            <person name="Zhao Y."/>
            <person name="Liu Y."/>
            <person name="Song Y."/>
            <person name="Tong Y."/>
            <person name="Lu Y."/>
            <person name="Yang J."/>
            <person name="Xu C."/>
            <person name="Jia M."/>
            <person name="Peters R.J."/>
            <person name="Huang L."/>
            <person name="Gao W."/>
        </authorList>
    </citation>
    <scope>NUCLEOTIDE SEQUENCE [LARGE SCALE GENOMIC DNA]</scope>
    <source>
        <strain evidence="5">cv. XIE 37</strain>
        <tissue evidence="4">Leaf</tissue>
    </source>
</reference>
<dbReference type="Gene3D" id="3.90.226.10">
    <property type="entry name" value="2-enoyl-CoA Hydratase, Chain A, domain 1"/>
    <property type="match status" value="1"/>
</dbReference>
<dbReference type="InterPro" id="IPR029045">
    <property type="entry name" value="ClpP/crotonase-like_dom_sf"/>
</dbReference>
<comment type="catalytic activity">
    <reaction evidence="2">
        <text>3-hydroxy-2-methylpropanoyl-CoA + H2O = 3-hydroxy-2-methylpropanoate + CoA + H(+)</text>
        <dbReference type="Rhea" id="RHEA:20888"/>
        <dbReference type="ChEBI" id="CHEBI:11805"/>
        <dbReference type="ChEBI" id="CHEBI:15377"/>
        <dbReference type="ChEBI" id="CHEBI:15378"/>
        <dbReference type="ChEBI" id="CHEBI:57287"/>
        <dbReference type="ChEBI" id="CHEBI:57340"/>
        <dbReference type="EC" id="3.1.2.4"/>
    </reaction>
</comment>
<organism evidence="4 5">
    <name type="scientific">Tripterygium wilfordii</name>
    <name type="common">Thunder God vine</name>
    <dbReference type="NCBI Taxonomy" id="458696"/>
    <lineage>
        <taxon>Eukaryota</taxon>
        <taxon>Viridiplantae</taxon>
        <taxon>Streptophyta</taxon>
        <taxon>Embryophyta</taxon>
        <taxon>Tracheophyta</taxon>
        <taxon>Spermatophyta</taxon>
        <taxon>Magnoliopsida</taxon>
        <taxon>eudicotyledons</taxon>
        <taxon>Gunneridae</taxon>
        <taxon>Pentapetalae</taxon>
        <taxon>rosids</taxon>
        <taxon>fabids</taxon>
        <taxon>Celastrales</taxon>
        <taxon>Celastraceae</taxon>
        <taxon>Tripterygium</taxon>
    </lineage>
</organism>
<protein>
    <recommendedName>
        <fullName evidence="2">3-hydroxyisobutyryl-CoA hydrolase</fullName>
        <shortName evidence="2">HIB-CoA hydrolase</shortName>
        <shortName evidence="2">HIBYL-CoA-H</shortName>
        <ecNumber evidence="2">3.1.2.4</ecNumber>
    </recommendedName>
    <alternativeName>
        <fullName evidence="2">3-hydroxyisobutyryl-coenzyme A hydrolase</fullName>
    </alternativeName>
</protein>
<evidence type="ECO:0000256" key="1">
    <source>
        <dbReference type="ARBA" id="ARBA00022801"/>
    </source>
</evidence>
<dbReference type="EMBL" id="JAAARO010000020">
    <property type="protein sequence ID" value="KAF5729839.1"/>
    <property type="molecule type" value="Genomic_DNA"/>
</dbReference>
<sequence>MQSFRVLCRSSSKSRLLLLDRTLCSLNNGNVQRVQDAKDLVLVERQACSRTVILNRPLALNALTTSMGIRLHKLYESWEKDPDVGFVVLKGNGRAFCAGGDVVSLYRLIKEGRIEECKECFRTFYSFMYLLGTYLKPHVAILDGITMGGGAGISVHGSYRIATDRTVFSTPEVLIGLHPDAGASYYLSRLPGYIGEYLALTGDRIGGEEMLAWGLATHYASSASVPLIEEGLSNLMTNDFSVMETFLARYGGRHGIPQGKSVLRRMEMINKCFSHGTIEEIISALETEEARSKDKWCFSTLKKLRGAPPLSLKVSLRSIREGRFQSLEQCLAREYMMSLQVISGKISSDFCEGVRARLVDKCFAPKWNPPCLESVSEDMVNAYFEALDDCEPGLDLPTKLREAFAC</sequence>
<dbReference type="InParanoid" id="A0A7J7C6S5"/>
<dbReference type="PANTHER" id="PTHR43176">
    <property type="entry name" value="3-HYDROXYISOBUTYRYL-COA HYDROLASE-RELATED"/>
    <property type="match status" value="1"/>
</dbReference>
<dbReference type="PANTHER" id="PTHR43176:SF10">
    <property type="entry name" value="3-HYDROXYISOBUTYRYL-COA HYDROLASE"/>
    <property type="match status" value="1"/>
</dbReference>
<keyword evidence="5" id="KW-1185">Reference proteome</keyword>
<dbReference type="InterPro" id="IPR032259">
    <property type="entry name" value="HIBYL-CoA-H"/>
</dbReference>
<keyword evidence="4" id="KW-0645">Protease</keyword>
<dbReference type="InterPro" id="IPR045004">
    <property type="entry name" value="ECH_dom"/>
</dbReference>
<dbReference type="FunCoup" id="A0A7J7C6S5">
    <property type="interactions" value="3088"/>
</dbReference>
<dbReference type="Pfam" id="PF16113">
    <property type="entry name" value="ECH_2"/>
    <property type="match status" value="1"/>
</dbReference>
<accession>A0A7J7C6S5</accession>
<keyword evidence="1 2" id="KW-0378">Hydrolase</keyword>
<dbReference type="SUPFAM" id="SSF52096">
    <property type="entry name" value="ClpP/crotonase"/>
    <property type="match status" value="1"/>
</dbReference>
<proteinExistence type="inferred from homology"/>
<comment type="caution">
    <text evidence="4">The sequence shown here is derived from an EMBL/GenBank/DDBJ whole genome shotgun (WGS) entry which is preliminary data.</text>
</comment>
<dbReference type="GO" id="GO:0003860">
    <property type="term" value="F:3-hydroxyisobutyryl-CoA hydrolase activity"/>
    <property type="evidence" value="ECO:0007669"/>
    <property type="project" value="UniProtKB-UniRule"/>
</dbReference>
<name>A0A7J7C6S5_TRIWF</name>
<evidence type="ECO:0000259" key="3">
    <source>
        <dbReference type="Pfam" id="PF16113"/>
    </source>
</evidence>
<dbReference type="CDD" id="cd06558">
    <property type="entry name" value="crotonase-like"/>
    <property type="match status" value="1"/>
</dbReference>
<dbReference type="NCBIfam" id="NF004127">
    <property type="entry name" value="PRK05617.1"/>
    <property type="match status" value="1"/>
</dbReference>
<comment type="pathway">
    <text evidence="2">Amino-acid degradation; L-valine degradation.</text>
</comment>
<dbReference type="EC" id="3.1.2.4" evidence="2"/>
<feature type="domain" description="Enoyl-CoA hydratase/isomerase" evidence="3">
    <location>
        <begin position="50"/>
        <end position="384"/>
    </location>
</feature>